<evidence type="ECO:0000256" key="2">
    <source>
        <dbReference type="SAM" id="Phobius"/>
    </source>
</evidence>
<evidence type="ECO:0000256" key="1">
    <source>
        <dbReference type="SAM" id="MobiDB-lite"/>
    </source>
</evidence>
<keyword evidence="6" id="KW-1185">Reference proteome</keyword>
<organism evidence="3 5">
    <name type="scientific">Friedmanniomyces endolithicus</name>
    <dbReference type="NCBI Taxonomy" id="329885"/>
    <lineage>
        <taxon>Eukaryota</taxon>
        <taxon>Fungi</taxon>
        <taxon>Dikarya</taxon>
        <taxon>Ascomycota</taxon>
        <taxon>Pezizomycotina</taxon>
        <taxon>Dothideomycetes</taxon>
        <taxon>Dothideomycetidae</taxon>
        <taxon>Mycosphaerellales</taxon>
        <taxon>Teratosphaeriaceae</taxon>
        <taxon>Friedmanniomyces</taxon>
    </lineage>
</organism>
<protein>
    <submittedName>
        <fullName evidence="3">Uncharacterized protein</fullName>
    </submittedName>
</protein>
<name>A0AAN6F7Y9_9PEZI</name>
<gene>
    <name evidence="3" type="ORF">LTR82_017474</name>
    <name evidence="4" type="ORF">LTR91_021932</name>
</gene>
<feature type="transmembrane region" description="Helical" evidence="2">
    <location>
        <begin position="221"/>
        <end position="243"/>
    </location>
</feature>
<sequence>MTSLTLTFVERPPTLLSFTAGTVPLTTVFSPLPTCTSGPWVSVESTQGTITCTQSLDSSLTASCYPSEFVAGAAVLYSPGICPSQYSAAASWTTEGSNATTSICCPSGMAYLQLASSCEATLGNTPRSNGYPTVLINNSTVQYSNAFTAFAPTIAVAWAFTDLDRYTPASAPIFATDLTAATLSSSTATTTSASQPNPTTSSSTLSTPIQSSSSLSTGATAGIGVGAALGGLALIALGTWLFLRRRKSRAAGEADNNHGKAELPGESAEKQQTKAGELSTRGEIFEFGGDARPAELEPDVRYELEGGFQGHEAGGTMRRSA</sequence>
<dbReference type="Proteomes" id="UP001168146">
    <property type="component" value="Unassembled WGS sequence"/>
</dbReference>
<evidence type="ECO:0000313" key="5">
    <source>
        <dbReference type="Proteomes" id="UP001168146"/>
    </source>
</evidence>
<comment type="caution">
    <text evidence="3">The sequence shown here is derived from an EMBL/GenBank/DDBJ whole genome shotgun (WGS) entry which is preliminary data.</text>
</comment>
<evidence type="ECO:0000313" key="6">
    <source>
        <dbReference type="Proteomes" id="UP001175353"/>
    </source>
</evidence>
<proteinExistence type="predicted"/>
<accession>A0AAN6F7Y9</accession>
<feature type="region of interest" description="Disordered" evidence="1">
    <location>
        <begin position="187"/>
        <end position="211"/>
    </location>
</feature>
<evidence type="ECO:0000313" key="4">
    <source>
        <dbReference type="EMBL" id="KAK0957324.1"/>
    </source>
</evidence>
<feature type="compositionally biased region" description="Basic and acidic residues" evidence="1">
    <location>
        <begin position="251"/>
        <end position="272"/>
    </location>
</feature>
<reference evidence="3" key="1">
    <citation type="submission" date="2021-12" db="EMBL/GenBank/DDBJ databases">
        <title>Black yeast isolated from Biological Soil Crust.</title>
        <authorList>
            <person name="Kurbessoian T."/>
        </authorList>
    </citation>
    <scope>NUCLEOTIDE SEQUENCE</scope>
    <source>
        <strain evidence="3">CCFEE 5208</strain>
    </source>
</reference>
<dbReference type="Proteomes" id="UP001175353">
    <property type="component" value="Unassembled WGS sequence"/>
</dbReference>
<dbReference type="AlphaFoldDB" id="A0AAN6F7Y9"/>
<reference evidence="4" key="2">
    <citation type="submission" date="2023-06" db="EMBL/GenBank/DDBJ databases">
        <title>Black Yeasts Isolated from many extreme environments.</title>
        <authorList>
            <person name="Coleine C."/>
            <person name="Stajich J.E."/>
            <person name="Selbmann L."/>
        </authorList>
    </citation>
    <scope>NUCLEOTIDE SEQUENCE</scope>
    <source>
        <strain evidence="4">CCFEE 5200</strain>
    </source>
</reference>
<feature type="region of interest" description="Disordered" evidence="1">
    <location>
        <begin position="251"/>
        <end position="292"/>
    </location>
</feature>
<keyword evidence="2" id="KW-0472">Membrane</keyword>
<keyword evidence="2" id="KW-0812">Transmembrane</keyword>
<evidence type="ECO:0000313" key="3">
    <source>
        <dbReference type="EMBL" id="KAK0303695.1"/>
    </source>
</evidence>
<dbReference type="EMBL" id="JASUXU010000142">
    <property type="protein sequence ID" value="KAK0303695.1"/>
    <property type="molecule type" value="Genomic_DNA"/>
</dbReference>
<dbReference type="EMBL" id="JAUJLE010000408">
    <property type="protein sequence ID" value="KAK0957324.1"/>
    <property type="molecule type" value="Genomic_DNA"/>
</dbReference>
<keyword evidence="2" id="KW-1133">Transmembrane helix</keyword>